<dbReference type="Proteomes" id="UP000015105">
    <property type="component" value="Chromosome 7D"/>
</dbReference>
<dbReference type="PANTHER" id="PTHR23185:SF0">
    <property type="entry name" value="PROTEIN VIRILIZER HOMOLOG"/>
    <property type="match status" value="1"/>
</dbReference>
<dbReference type="PANTHER" id="PTHR23185">
    <property type="entry name" value="PROTEIN VIRILIZER HOMOLOG"/>
    <property type="match status" value="1"/>
</dbReference>
<accession>A0A453S9A0</accession>
<dbReference type="EnsemblPlants" id="AET7Gv20860000.31">
    <property type="protein sequence ID" value="AET7Gv20860000.31"/>
    <property type="gene ID" value="AET7Gv20860000"/>
</dbReference>
<sequence>MKLMVVLQSAVIKVVSNLPSDELSADRVSFLIFASSELAEMSKLIKICGPIEDPSPEAIARRISKSSHLEDSLSFKATIGLITSSKYSFLQFDTDSCLLSLIQERGFFPLSAALLSSPVMHLASGPAAEILMEITSSIESILLSLLFCRSGLSFLLSQPEATELIVLSLQDGKDMNKTECITLRHAFVLLSKGFFCRPQEVGMITELHLKVGSAANRLLAVPPNSDELLWVLWELCAISRSDSGRQALLALGYFPEAISVLLSSISKYKDLDSTMIKNGGSPLGLAIFHSAAEILEVLVADSTASSLKSWIGFAVDLHKALHSSSPGSNRKDAPTRLLEWIDAGVIYQRNGAVGLLRYSAILASGEDAHFSSGNVLVSDSMDVENVVADSNNTSDGQVIDNLLGKLVTNKYFDGVALCSTSVVQLTTAFRILAFISEDKAVASSLFEEGAITVIYIVLMNCKSMLERLSNSYDYLVDEGAELSSTTELLLDRTHEQALVDLMTPSLVLLINLLQILHGTKEQYRNKKLLTALLRLHREVSPRLAACAADLSFMLPSFAVSFGVVCQLITSALACWPLYNWTPGLFHCLLENVEPTNASVPLGPKDACSLLCLLGDLFPDEGIWMWNVEVPSLSAIRSLSTATILGPQVEKHVNWHLRPEHVSVLLVRLMPQLDRLARVIDNFATSALMVIQDMLRIFIVRVASEKIECAVVLLRPIFIWLNDKVDEASLSEGEVFKVHQLLKFIAKLSEHPNGKVRGSLLFITCVYCFSLSPPLSFSLYSGIAMENGNCTGS</sequence>
<dbReference type="AlphaFoldDB" id="A0A453S9A0"/>
<dbReference type="InterPro" id="IPR026736">
    <property type="entry name" value="Virilizer"/>
</dbReference>
<evidence type="ECO:0000313" key="1">
    <source>
        <dbReference type="EnsemblPlants" id="AET7Gv20860000.31"/>
    </source>
</evidence>
<reference evidence="2" key="1">
    <citation type="journal article" date="2014" name="Science">
        <title>Ancient hybridizations among the ancestral genomes of bread wheat.</title>
        <authorList>
            <consortium name="International Wheat Genome Sequencing Consortium,"/>
            <person name="Marcussen T."/>
            <person name="Sandve S.R."/>
            <person name="Heier L."/>
            <person name="Spannagl M."/>
            <person name="Pfeifer M."/>
            <person name="Jakobsen K.S."/>
            <person name="Wulff B.B."/>
            <person name="Steuernagel B."/>
            <person name="Mayer K.F."/>
            <person name="Olsen O.A."/>
        </authorList>
    </citation>
    <scope>NUCLEOTIDE SEQUENCE [LARGE SCALE GENOMIC DNA]</scope>
    <source>
        <strain evidence="2">cv. AL8/78</strain>
    </source>
</reference>
<dbReference type="GO" id="GO:0003723">
    <property type="term" value="F:RNA binding"/>
    <property type="evidence" value="ECO:0007669"/>
    <property type="project" value="TreeGrafter"/>
</dbReference>
<protein>
    <submittedName>
        <fullName evidence="1">Uncharacterized protein</fullName>
    </submittedName>
</protein>
<keyword evidence="2" id="KW-1185">Reference proteome</keyword>
<reference evidence="1" key="4">
    <citation type="submission" date="2019-03" db="UniProtKB">
        <authorList>
            <consortium name="EnsemblPlants"/>
        </authorList>
    </citation>
    <scope>IDENTIFICATION</scope>
</reference>
<reference evidence="1" key="3">
    <citation type="journal article" date="2017" name="Nature">
        <title>Genome sequence of the progenitor of the wheat D genome Aegilops tauschii.</title>
        <authorList>
            <person name="Luo M.C."/>
            <person name="Gu Y.Q."/>
            <person name="Puiu D."/>
            <person name="Wang H."/>
            <person name="Twardziok S.O."/>
            <person name="Deal K.R."/>
            <person name="Huo N."/>
            <person name="Zhu T."/>
            <person name="Wang L."/>
            <person name="Wang Y."/>
            <person name="McGuire P.E."/>
            <person name="Liu S."/>
            <person name="Long H."/>
            <person name="Ramasamy R.K."/>
            <person name="Rodriguez J.C."/>
            <person name="Van S.L."/>
            <person name="Yuan L."/>
            <person name="Wang Z."/>
            <person name="Xia Z."/>
            <person name="Xiao L."/>
            <person name="Anderson O.D."/>
            <person name="Ouyang S."/>
            <person name="Liang Y."/>
            <person name="Zimin A.V."/>
            <person name="Pertea G."/>
            <person name="Qi P."/>
            <person name="Bennetzen J.L."/>
            <person name="Dai X."/>
            <person name="Dawson M.W."/>
            <person name="Muller H.G."/>
            <person name="Kugler K."/>
            <person name="Rivarola-Duarte L."/>
            <person name="Spannagl M."/>
            <person name="Mayer K.F.X."/>
            <person name="Lu F.H."/>
            <person name="Bevan M.W."/>
            <person name="Leroy P."/>
            <person name="Li P."/>
            <person name="You F.M."/>
            <person name="Sun Q."/>
            <person name="Liu Z."/>
            <person name="Lyons E."/>
            <person name="Wicker T."/>
            <person name="Salzberg S.L."/>
            <person name="Devos K.M."/>
            <person name="Dvorak J."/>
        </authorList>
    </citation>
    <scope>NUCLEOTIDE SEQUENCE [LARGE SCALE GENOMIC DNA]</scope>
    <source>
        <strain evidence="1">cv. AL8/78</strain>
    </source>
</reference>
<organism evidence="1 2">
    <name type="scientific">Aegilops tauschii subsp. strangulata</name>
    <name type="common">Goatgrass</name>
    <dbReference type="NCBI Taxonomy" id="200361"/>
    <lineage>
        <taxon>Eukaryota</taxon>
        <taxon>Viridiplantae</taxon>
        <taxon>Streptophyta</taxon>
        <taxon>Embryophyta</taxon>
        <taxon>Tracheophyta</taxon>
        <taxon>Spermatophyta</taxon>
        <taxon>Magnoliopsida</taxon>
        <taxon>Liliopsida</taxon>
        <taxon>Poales</taxon>
        <taxon>Poaceae</taxon>
        <taxon>BOP clade</taxon>
        <taxon>Pooideae</taxon>
        <taxon>Triticodae</taxon>
        <taxon>Triticeae</taxon>
        <taxon>Triticinae</taxon>
        <taxon>Aegilops</taxon>
    </lineage>
</organism>
<dbReference type="GO" id="GO:0036396">
    <property type="term" value="C:RNA N6-methyladenosine methyltransferase complex"/>
    <property type="evidence" value="ECO:0007669"/>
    <property type="project" value="TreeGrafter"/>
</dbReference>
<dbReference type="Gramene" id="AET7Gv20860000.31">
    <property type="protein sequence ID" value="AET7Gv20860000.31"/>
    <property type="gene ID" value="AET7Gv20860000"/>
</dbReference>
<proteinExistence type="predicted"/>
<name>A0A453S9A0_AEGTS</name>
<reference evidence="2" key="2">
    <citation type="journal article" date="2017" name="Nat. Plants">
        <title>The Aegilops tauschii genome reveals multiple impacts of transposons.</title>
        <authorList>
            <person name="Zhao G."/>
            <person name="Zou C."/>
            <person name="Li K."/>
            <person name="Wang K."/>
            <person name="Li T."/>
            <person name="Gao L."/>
            <person name="Zhang X."/>
            <person name="Wang H."/>
            <person name="Yang Z."/>
            <person name="Liu X."/>
            <person name="Jiang W."/>
            <person name="Mao L."/>
            <person name="Kong X."/>
            <person name="Jiao Y."/>
            <person name="Jia J."/>
        </authorList>
    </citation>
    <scope>NUCLEOTIDE SEQUENCE [LARGE SCALE GENOMIC DNA]</scope>
    <source>
        <strain evidence="2">cv. AL8/78</strain>
    </source>
</reference>
<evidence type="ECO:0000313" key="2">
    <source>
        <dbReference type="Proteomes" id="UP000015105"/>
    </source>
</evidence>
<reference evidence="1" key="5">
    <citation type="journal article" date="2021" name="G3 (Bethesda)">
        <title>Aegilops tauschii genome assembly Aet v5.0 features greater sequence contiguity and improved annotation.</title>
        <authorList>
            <person name="Wang L."/>
            <person name="Zhu T."/>
            <person name="Rodriguez J.C."/>
            <person name="Deal K.R."/>
            <person name="Dubcovsky J."/>
            <person name="McGuire P.E."/>
            <person name="Lux T."/>
            <person name="Spannagl M."/>
            <person name="Mayer K.F.X."/>
            <person name="Baldrich P."/>
            <person name="Meyers B.C."/>
            <person name="Huo N."/>
            <person name="Gu Y.Q."/>
            <person name="Zhou H."/>
            <person name="Devos K.M."/>
            <person name="Bennetzen J.L."/>
            <person name="Unver T."/>
            <person name="Budak H."/>
            <person name="Gulick P.J."/>
            <person name="Galiba G."/>
            <person name="Kalapos B."/>
            <person name="Nelson D.R."/>
            <person name="Li P."/>
            <person name="You F.M."/>
            <person name="Luo M.C."/>
            <person name="Dvorak J."/>
        </authorList>
    </citation>
    <scope>NUCLEOTIDE SEQUENCE [LARGE SCALE GENOMIC DNA]</scope>
    <source>
        <strain evidence="1">cv. AL8/78</strain>
    </source>
</reference>